<proteinExistence type="predicted"/>
<reference evidence="2" key="1">
    <citation type="submission" date="2023-10" db="EMBL/GenBank/DDBJ databases">
        <authorList>
            <person name="Chen Y."/>
            <person name="Shah S."/>
            <person name="Dougan E. K."/>
            <person name="Thang M."/>
            <person name="Chan C."/>
        </authorList>
    </citation>
    <scope>NUCLEOTIDE SEQUENCE [LARGE SCALE GENOMIC DNA]</scope>
</reference>
<organism evidence="2 3">
    <name type="scientific">Prorocentrum cordatum</name>
    <dbReference type="NCBI Taxonomy" id="2364126"/>
    <lineage>
        <taxon>Eukaryota</taxon>
        <taxon>Sar</taxon>
        <taxon>Alveolata</taxon>
        <taxon>Dinophyceae</taxon>
        <taxon>Prorocentrales</taxon>
        <taxon>Prorocentraceae</taxon>
        <taxon>Prorocentrum</taxon>
    </lineage>
</organism>
<dbReference type="EMBL" id="CAUYUJ010019099">
    <property type="protein sequence ID" value="CAK0888593.1"/>
    <property type="molecule type" value="Genomic_DNA"/>
</dbReference>
<evidence type="ECO:0000313" key="3">
    <source>
        <dbReference type="Proteomes" id="UP001189429"/>
    </source>
</evidence>
<keyword evidence="1" id="KW-0812">Transmembrane</keyword>
<evidence type="ECO:0000256" key="1">
    <source>
        <dbReference type="SAM" id="Phobius"/>
    </source>
</evidence>
<feature type="non-terminal residue" evidence="2">
    <location>
        <position position="197"/>
    </location>
</feature>
<evidence type="ECO:0008006" key="4">
    <source>
        <dbReference type="Google" id="ProtNLM"/>
    </source>
</evidence>
<keyword evidence="3" id="KW-1185">Reference proteome</keyword>
<evidence type="ECO:0000313" key="2">
    <source>
        <dbReference type="EMBL" id="CAK0888593.1"/>
    </source>
</evidence>
<gene>
    <name evidence="2" type="ORF">PCOR1329_LOCUS69354</name>
</gene>
<keyword evidence="1" id="KW-0472">Membrane</keyword>
<sequence length="197" mass="21437">MYLLQGQDDALMATFGDEADTLCAWENSQLAAWTFLRYCVIGLILLWRVWRIRHGAQGLSAPFTGRSPYSEYPELTQSMQNATYGMDLALAGCIFIQTEGVGLTIYFMVSAMMDNIAIQRSSAHPATGSSLPLFLTPPSPSPSLSPSPPLPPCPLPPSFFLPSCPLPFSRVHPSMQAMASCSESCSWPPQRTAQLGS</sequence>
<protein>
    <recommendedName>
        <fullName evidence="4">Copper transporter</fullName>
    </recommendedName>
</protein>
<feature type="transmembrane region" description="Helical" evidence="1">
    <location>
        <begin position="30"/>
        <end position="50"/>
    </location>
</feature>
<name>A0ABN9WSP9_9DINO</name>
<comment type="caution">
    <text evidence="2">The sequence shown here is derived from an EMBL/GenBank/DDBJ whole genome shotgun (WGS) entry which is preliminary data.</text>
</comment>
<keyword evidence="1" id="KW-1133">Transmembrane helix</keyword>
<accession>A0ABN9WSP9</accession>
<dbReference type="Proteomes" id="UP001189429">
    <property type="component" value="Unassembled WGS sequence"/>
</dbReference>